<evidence type="ECO:0000256" key="7">
    <source>
        <dbReference type="ARBA" id="ARBA00047899"/>
    </source>
</evidence>
<evidence type="ECO:0000256" key="2">
    <source>
        <dbReference type="ARBA" id="ARBA00022527"/>
    </source>
</evidence>
<dbReference type="EC" id="2.7.11.1" evidence="1"/>
<dbReference type="Pfam" id="PF00069">
    <property type="entry name" value="Pkinase"/>
    <property type="match status" value="1"/>
</dbReference>
<dbReference type="GO" id="GO:0005524">
    <property type="term" value="F:ATP binding"/>
    <property type="evidence" value="ECO:0007669"/>
    <property type="project" value="UniProtKB-UniRule"/>
</dbReference>
<proteinExistence type="inferred from homology"/>
<dbReference type="Proteomes" id="UP000187209">
    <property type="component" value="Unassembled WGS sequence"/>
</dbReference>
<evidence type="ECO:0000256" key="5">
    <source>
        <dbReference type="ARBA" id="ARBA00022777"/>
    </source>
</evidence>
<feature type="binding site" evidence="9">
    <location>
        <position position="66"/>
    </location>
    <ligand>
        <name>ATP</name>
        <dbReference type="ChEBI" id="CHEBI:30616"/>
    </ligand>
</feature>
<keyword evidence="4 9" id="KW-0547">Nucleotide-binding</keyword>
<evidence type="ECO:0000256" key="1">
    <source>
        <dbReference type="ARBA" id="ARBA00012513"/>
    </source>
</evidence>
<evidence type="ECO:0000256" key="3">
    <source>
        <dbReference type="ARBA" id="ARBA00022679"/>
    </source>
</evidence>
<evidence type="ECO:0000313" key="13">
    <source>
        <dbReference type="Proteomes" id="UP000187209"/>
    </source>
</evidence>
<name>A0A1R2BY66_9CILI</name>
<dbReference type="Gene3D" id="1.10.510.10">
    <property type="entry name" value="Transferase(Phosphotransferase) domain 1"/>
    <property type="match status" value="1"/>
</dbReference>
<dbReference type="Gene3D" id="3.30.200.20">
    <property type="entry name" value="Phosphorylase Kinase, domain 1"/>
    <property type="match status" value="1"/>
</dbReference>
<organism evidence="12 13">
    <name type="scientific">Stentor coeruleus</name>
    <dbReference type="NCBI Taxonomy" id="5963"/>
    <lineage>
        <taxon>Eukaryota</taxon>
        <taxon>Sar</taxon>
        <taxon>Alveolata</taxon>
        <taxon>Ciliophora</taxon>
        <taxon>Postciliodesmatophora</taxon>
        <taxon>Heterotrichea</taxon>
        <taxon>Heterotrichida</taxon>
        <taxon>Stentoridae</taxon>
        <taxon>Stentor</taxon>
    </lineage>
</organism>
<accession>A0A1R2BY66</accession>
<keyword evidence="5" id="KW-0418">Kinase</keyword>
<keyword evidence="3" id="KW-0808">Transferase</keyword>
<dbReference type="OrthoDB" id="10254671at2759"/>
<feature type="domain" description="Protein kinase" evidence="11">
    <location>
        <begin position="37"/>
        <end position="321"/>
    </location>
</feature>
<dbReference type="SUPFAM" id="SSF56112">
    <property type="entry name" value="Protein kinase-like (PK-like)"/>
    <property type="match status" value="1"/>
</dbReference>
<evidence type="ECO:0000256" key="8">
    <source>
        <dbReference type="ARBA" id="ARBA00048679"/>
    </source>
</evidence>
<comment type="catalytic activity">
    <reaction evidence="8">
        <text>L-seryl-[protein] + ATP = O-phospho-L-seryl-[protein] + ADP + H(+)</text>
        <dbReference type="Rhea" id="RHEA:17989"/>
        <dbReference type="Rhea" id="RHEA-COMP:9863"/>
        <dbReference type="Rhea" id="RHEA-COMP:11604"/>
        <dbReference type="ChEBI" id="CHEBI:15378"/>
        <dbReference type="ChEBI" id="CHEBI:29999"/>
        <dbReference type="ChEBI" id="CHEBI:30616"/>
        <dbReference type="ChEBI" id="CHEBI:83421"/>
        <dbReference type="ChEBI" id="CHEBI:456216"/>
        <dbReference type="EC" id="2.7.11.1"/>
    </reaction>
</comment>
<dbReference type="EMBL" id="MPUH01000369">
    <property type="protein sequence ID" value="OMJ81699.1"/>
    <property type="molecule type" value="Genomic_DNA"/>
</dbReference>
<dbReference type="CDD" id="cd14132">
    <property type="entry name" value="STKc_CK2_alpha"/>
    <property type="match status" value="1"/>
</dbReference>
<gene>
    <name evidence="12" type="ORF">SteCoe_17749</name>
</gene>
<protein>
    <recommendedName>
        <fullName evidence="1">non-specific serine/threonine protein kinase</fullName>
        <ecNumber evidence="1">2.7.11.1</ecNumber>
    </recommendedName>
</protein>
<evidence type="ECO:0000256" key="9">
    <source>
        <dbReference type="PROSITE-ProRule" id="PRU10141"/>
    </source>
</evidence>
<dbReference type="GO" id="GO:0051726">
    <property type="term" value="P:regulation of cell cycle"/>
    <property type="evidence" value="ECO:0007669"/>
    <property type="project" value="TreeGrafter"/>
</dbReference>
<dbReference type="PANTHER" id="PTHR24054">
    <property type="entry name" value="CASEIN KINASE II SUBUNIT ALPHA"/>
    <property type="match status" value="1"/>
</dbReference>
<evidence type="ECO:0000256" key="10">
    <source>
        <dbReference type="RuleBase" id="RU000304"/>
    </source>
</evidence>
<dbReference type="InterPro" id="IPR011009">
    <property type="entry name" value="Kinase-like_dom_sf"/>
</dbReference>
<dbReference type="GO" id="GO:0005956">
    <property type="term" value="C:protein kinase CK2 complex"/>
    <property type="evidence" value="ECO:0007669"/>
    <property type="project" value="TreeGrafter"/>
</dbReference>
<dbReference type="SMART" id="SM00220">
    <property type="entry name" value="S_TKc"/>
    <property type="match status" value="1"/>
</dbReference>
<dbReference type="InterPro" id="IPR045216">
    <property type="entry name" value="CK2_alpha"/>
</dbReference>
<dbReference type="PROSITE" id="PS50011">
    <property type="entry name" value="PROTEIN_KINASE_DOM"/>
    <property type="match status" value="1"/>
</dbReference>
<evidence type="ECO:0000259" key="11">
    <source>
        <dbReference type="PROSITE" id="PS50011"/>
    </source>
</evidence>
<dbReference type="PROSITE" id="PS00108">
    <property type="entry name" value="PROTEIN_KINASE_ST"/>
    <property type="match status" value="1"/>
</dbReference>
<sequence>MKGFSKPRLYSDVNASKPQEDIDLSSVQIIWGKQENYEILRKIGRGKYSDVYEGLDMISQDKVVIKILKPIKKSKVLREIKILRSLEGCPGVPKLLDVIKESTTKTISFVMEHCESQDLISLFKKIDDIDIREYLYEILRILDFAHSNGIMHRDIKPSNILINHEKKDVKIIDWGLAEFYYPDTAYNVQVASRYYKAPELLVNYQYYDYSVDMWSFGAMFAGIIFRRNPFFHGHDNLDQLVKIVRTLGTVKFFEYLEKYDVSLDDRFEDLQVHYNPKSWAKIATNEMKLADGDALDLLSKILVFDHGSRILPSEAMKHTYFDSVRERKENN</sequence>
<keyword evidence="6 9" id="KW-0067">ATP-binding</keyword>
<evidence type="ECO:0000256" key="6">
    <source>
        <dbReference type="ARBA" id="ARBA00022840"/>
    </source>
</evidence>
<comment type="similarity">
    <text evidence="10">Belongs to the protein kinase superfamily.</text>
</comment>
<comment type="caution">
    <text evidence="12">The sequence shown here is derived from an EMBL/GenBank/DDBJ whole genome shotgun (WGS) entry which is preliminary data.</text>
</comment>
<comment type="catalytic activity">
    <reaction evidence="7">
        <text>L-threonyl-[protein] + ATP = O-phospho-L-threonyl-[protein] + ADP + H(+)</text>
        <dbReference type="Rhea" id="RHEA:46608"/>
        <dbReference type="Rhea" id="RHEA-COMP:11060"/>
        <dbReference type="Rhea" id="RHEA-COMP:11605"/>
        <dbReference type="ChEBI" id="CHEBI:15378"/>
        <dbReference type="ChEBI" id="CHEBI:30013"/>
        <dbReference type="ChEBI" id="CHEBI:30616"/>
        <dbReference type="ChEBI" id="CHEBI:61977"/>
        <dbReference type="ChEBI" id="CHEBI:456216"/>
        <dbReference type="EC" id="2.7.11.1"/>
    </reaction>
</comment>
<dbReference type="FunFam" id="3.30.200.20:FF:000088">
    <property type="entry name" value="Casein kinase II subunit alpha"/>
    <property type="match status" value="1"/>
</dbReference>
<evidence type="ECO:0000313" key="12">
    <source>
        <dbReference type="EMBL" id="OMJ81699.1"/>
    </source>
</evidence>
<dbReference type="GO" id="GO:0005829">
    <property type="term" value="C:cytosol"/>
    <property type="evidence" value="ECO:0007669"/>
    <property type="project" value="TreeGrafter"/>
</dbReference>
<dbReference type="GO" id="GO:0004674">
    <property type="term" value="F:protein serine/threonine kinase activity"/>
    <property type="evidence" value="ECO:0007669"/>
    <property type="project" value="UniProtKB-KW"/>
</dbReference>
<dbReference type="InterPro" id="IPR008271">
    <property type="entry name" value="Ser/Thr_kinase_AS"/>
</dbReference>
<dbReference type="FunFam" id="1.10.510.10:FF:000459">
    <property type="entry name" value="Casein kinase II subunit alpha"/>
    <property type="match status" value="1"/>
</dbReference>
<dbReference type="PROSITE" id="PS00107">
    <property type="entry name" value="PROTEIN_KINASE_ATP"/>
    <property type="match status" value="1"/>
</dbReference>
<dbReference type="GO" id="GO:0006357">
    <property type="term" value="P:regulation of transcription by RNA polymerase II"/>
    <property type="evidence" value="ECO:0007669"/>
    <property type="project" value="UniProtKB-ARBA"/>
</dbReference>
<keyword evidence="13" id="KW-1185">Reference proteome</keyword>
<dbReference type="InterPro" id="IPR017441">
    <property type="entry name" value="Protein_kinase_ATP_BS"/>
</dbReference>
<keyword evidence="2 10" id="KW-0723">Serine/threonine-protein kinase</keyword>
<dbReference type="InterPro" id="IPR000719">
    <property type="entry name" value="Prot_kinase_dom"/>
</dbReference>
<evidence type="ECO:0000256" key="4">
    <source>
        <dbReference type="ARBA" id="ARBA00022741"/>
    </source>
</evidence>
<dbReference type="PANTHER" id="PTHR24054:SF0">
    <property type="entry name" value="CASEIN KINASE II SUBUNIT ALPHA"/>
    <property type="match status" value="1"/>
</dbReference>
<reference evidence="12 13" key="1">
    <citation type="submission" date="2016-11" db="EMBL/GenBank/DDBJ databases">
        <title>The macronuclear genome of Stentor coeruleus: a giant cell with tiny introns.</title>
        <authorList>
            <person name="Slabodnick M."/>
            <person name="Ruby J.G."/>
            <person name="Reiff S.B."/>
            <person name="Swart E.C."/>
            <person name="Gosai S."/>
            <person name="Prabakaran S."/>
            <person name="Witkowska E."/>
            <person name="Larue G.E."/>
            <person name="Fisher S."/>
            <person name="Freeman R.M."/>
            <person name="Gunawardena J."/>
            <person name="Chu W."/>
            <person name="Stover N.A."/>
            <person name="Gregory B.D."/>
            <person name="Nowacki M."/>
            <person name="Derisi J."/>
            <person name="Roy S.W."/>
            <person name="Marshall W.F."/>
            <person name="Sood P."/>
        </authorList>
    </citation>
    <scope>NUCLEOTIDE SEQUENCE [LARGE SCALE GENOMIC DNA]</scope>
    <source>
        <strain evidence="12">WM001</strain>
    </source>
</reference>
<dbReference type="GO" id="GO:0031981">
    <property type="term" value="C:nuclear lumen"/>
    <property type="evidence" value="ECO:0007669"/>
    <property type="project" value="UniProtKB-ARBA"/>
</dbReference>
<dbReference type="AlphaFoldDB" id="A0A1R2BY66"/>